<sequence>MFLLCFLLGAKADQPADRLIGRWQFPSKGSSVDIYKKGSLYFARVAEVDQAGEQNFGLMKDSLLIYNLRYDGEVWSGGRLIHPKTGISLSVEVQMYRPQAIDVTVYKGIKLLHRKFTMTRQEF</sequence>
<feature type="domain" description="DUF2147" evidence="1">
    <location>
        <begin position="21"/>
        <end position="120"/>
    </location>
</feature>
<evidence type="ECO:0000259" key="1">
    <source>
        <dbReference type="Pfam" id="PF09917"/>
    </source>
</evidence>
<name>A0A286GVI0_9BACT</name>
<dbReference type="AlphaFoldDB" id="A0A286GVI0"/>
<organism evidence="2 3">
    <name type="scientific">Spirosoma fluviale</name>
    <dbReference type="NCBI Taxonomy" id="1597977"/>
    <lineage>
        <taxon>Bacteria</taxon>
        <taxon>Pseudomonadati</taxon>
        <taxon>Bacteroidota</taxon>
        <taxon>Cytophagia</taxon>
        <taxon>Cytophagales</taxon>
        <taxon>Cytophagaceae</taxon>
        <taxon>Spirosoma</taxon>
    </lineage>
</organism>
<dbReference type="Pfam" id="PF09917">
    <property type="entry name" value="DUF2147"/>
    <property type="match status" value="1"/>
</dbReference>
<dbReference type="Proteomes" id="UP000219452">
    <property type="component" value="Unassembled WGS sequence"/>
</dbReference>
<evidence type="ECO:0000313" key="3">
    <source>
        <dbReference type="Proteomes" id="UP000219452"/>
    </source>
</evidence>
<dbReference type="Gene3D" id="2.40.128.520">
    <property type="match status" value="1"/>
</dbReference>
<proteinExistence type="predicted"/>
<gene>
    <name evidence="2" type="ORF">SAMN06269250_0037</name>
</gene>
<evidence type="ECO:0000313" key="2">
    <source>
        <dbReference type="EMBL" id="SOD99538.1"/>
    </source>
</evidence>
<reference evidence="3" key="1">
    <citation type="submission" date="2017-09" db="EMBL/GenBank/DDBJ databases">
        <authorList>
            <person name="Varghese N."/>
            <person name="Submissions S."/>
        </authorList>
    </citation>
    <scope>NUCLEOTIDE SEQUENCE [LARGE SCALE GENOMIC DNA]</scope>
    <source>
        <strain evidence="3">DSM 29961</strain>
    </source>
</reference>
<dbReference type="InterPro" id="IPR019223">
    <property type="entry name" value="DUF2147"/>
</dbReference>
<accession>A0A286GVI0</accession>
<protein>
    <recommendedName>
        <fullName evidence="1">DUF2147 domain-containing protein</fullName>
    </recommendedName>
</protein>
<dbReference type="EMBL" id="OCNH01000010">
    <property type="protein sequence ID" value="SOD99538.1"/>
    <property type="molecule type" value="Genomic_DNA"/>
</dbReference>
<keyword evidence="3" id="KW-1185">Reference proteome</keyword>